<accession>A0A0S3UJK6</accession>
<name>A0A0S3UJK6_PREIN</name>
<evidence type="ECO:0008006" key="4">
    <source>
        <dbReference type="Google" id="ProtNLM"/>
    </source>
</evidence>
<dbReference type="InterPro" id="IPR021615">
    <property type="entry name" value="Omp28"/>
</dbReference>
<dbReference type="STRING" id="28131.BWX40_03245"/>
<dbReference type="AlphaFoldDB" id="A0A0S3UJK6"/>
<evidence type="ECO:0000256" key="1">
    <source>
        <dbReference type="SAM" id="SignalP"/>
    </source>
</evidence>
<dbReference type="Gene3D" id="2.60.40.10">
    <property type="entry name" value="Immunoglobulins"/>
    <property type="match status" value="1"/>
</dbReference>
<protein>
    <recommendedName>
        <fullName evidence="4">Hemin-binding protein</fullName>
    </recommendedName>
</protein>
<sequence length="645" mass="71354">MNSIRKYIFLLSLASLPFTGGGLFAQTANENQFKLGPLTSSNQSLTAPTSNNEMRIGYCTTDWSSGLIAKITGSHTYHAAVYFPSELLDKYVGDKIEYIEFAIKPKRGTRVEYFVCTDLKDMTGSTLTQGSSTTYAEGWNKLKFSKPVTIKKGMNLYIGYILYLNDGEDYDCLMFDKSPYSLVGKNWYGYDGSWFSNTAAIGKNICIRAILSGNNAPNNDISLMKLTAEDGSEYVEQNTPNTYMAYIQNNGVTPINSLTLTVSAKGVQGQEITLDGFNVPNNIPQLVKLENIPIPVEGNYTATFTVTKVNGVADPDTKDNSAESKGFSFKKGTSPVERTVLFEEFTSEGYNECAVADGIYNNVLDTHKNVIRVKHHLDYKQHKDQFKIAEDTDYEQLYGKSKTFVPAIAVDRIIIAGLEDPGPAYFIASEEEVVKFVELAKAQFSFVTLHVDPKTDANGKQIDVKVTGHAGTNEMPLQTDLRLTTWLVEDSIKSTQQQGKDVFVQNGVIRAVLSNNAWGDALDISGYDFEKTYSVTIKPEWNVNNMRVVSFVNNYNENVAKRNIYNTAQAFCSNPSGITSHTYDANGKAFSVVNGNILMSQGYHLVGIYDISGRNVGTTQLGNGLYIVKVTNGKNVITQKININR</sequence>
<proteinExistence type="predicted"/>
<feature type="chain" id="PRO_5006619871" description="Hemin-binding protein" evidence="1">
    <location>
        <begin position="26"/>
        <end position="645"/>
    </location>
</feature>
<evidence type="ECO:0000313" key="2">
    <source>
        <dbReference type="EMBL" id="BAU17627.1"/>
    </source>
</evidence>
<feature type="signal peptide" evidence="1">
    <location>
        <begin position="1"/>
        <end position="25"/>
    </location>
</feature>
<evidence type="ECO:0000313" key="3">
    <source>
        <dbReference type="Proteomes" id="UP000217431"/>
    </source>
</evidence>
<reference evidence="2 3" key="1">
    <citation type="journal article" date="2016" name="DNA Res.">
        <title>The complete genome sequencing of Prevotella intermedia strain OMA14 and a subsequent fine-scale, intra-species genomic comparison reveal an unusual amplification of conjugative and mobile transposons and identify a novel Prevotella-lineage-specific repeat.</title>
        <authorList>
            <person name="Naito M."/>
            <person name="Ogura Y."/>
            <person name="Itoh T."/>
            <person name="Shoji M."/>
            <person name="Okamoto M."/>
            <person name="Hayashi T."/>
            <person name="Nakayama K."/>
        </authorList>
    </citation>
    <scope>NUCLEOTIDE SEQUENCE [LARGE SCALE GENOMIC DNA]</scope>
    <source>
        <strain evidence="2 3">OMA14</strain>
    </source>
</reference>
<dbReference type="Proteomes" id="UP000217431">
    <property type="component" value="Chromosome I"/>
</dbReference>
<organism evidence="2 3">
    <name type="scientific">Prevotella intermedia</name>
    <dbReference type="NCBI Taxonomy" id="28131"/>
    <lineage>
        <taxon>Bacteria</taxon>
        <taxon>Pseudomonadati</taxon>
        <taxon>Bacteroidota</taxon>
        <taxon>Bacteroidia</taxon>
        <taxon>Bacteroidales</taxon>
        <taxon>Prevotellaceae</taxon>
        <taxon>Prevotella</taxon>
    </lineage>
</organism>
<dbReference type="EMBL" id="AP014597">
    <property type="protein sequence ID" value="BAU17627.1"/>
    <property type="molecule type" value="Genomic_DNA"/>
</dbReference>
<gene>
    <name evidence="2" type="ORF">PIOMA14_I_1119</name>
</gene>
<keyword evidence="1" id="KW-0732">Signal</keyword>
<dbReference type="InterPro" id="IPR013783">
    <property type="entry name" value="Ig-like_fold"/>
</dbReference>
<dbReference type="RefSeq" id="WP_096405460.1">
    <property type="nucleotide sequence ID" value="NZ_AP014597.1"/>
</dbReference>
<dbReference type="Pfam" id="PF11551">
    <property type="entry name" value="Omp28"/>
    <property type="match status" value="1"/>
</dbReference>